<organism evidence="2">
    <name type="scientific">bioreactor metagenome</name>
    <dbReference type="NCBI Taxonomy" id="1076179"/>
    <lineage>
        <taxon>unclassified sequences</taxon>
        <taxon>metagenomes</taxon>
        <taxon>ecological metagenomes</taxon>
    </lineage>
</organism>
<dbReference type="SUPFAM" id="SSF47413">
    <property type="entry name" value="lambda repressor-like DNA-binding domains"/>
    <property type="match status" value="1"/>
</dbReference>
<feature type="domain" description="HTH cro/C1-type" evidence="1">
    <location>
        <begin position="14"/>
        <end position="75"/>
    </location>
</feature>
<dbReference type="Pfam" id="PF01381">
    <property type="entry name" value="HTH_3"/>
    <property type="match status" value="1"/>
</dbReference>
<sequence length="236" mass="26857">MKNSIDPEIVGSRIRDIRKAMGLSMSAFAERINHILNENKIRSGTVSNWETGKNLPNNERLKAISELGGISVDYLLNGKKDLLGNDMPVHDLSFYEYEILDATIKKPIAEGELILLFDLIKLTKGNDTLGCIVRSTCAFDDGKLSVVYFEDCSGRYDTVFFEKKIPESIPMDKIVNLNDYLAQRKYVAGFDDFTNKFYGDFKKHVIDHVSAYSDAVLNEKDITFRFVNNMNRVFKV</sequence>
<dbReference type="SMART" id="SM00530">
    <property type="entry name" value="HTH_XRE"/>
    <property type="match status" value="1"/>
</dbReference>
<dbReference type="AlphaFoldDB" id="A0A644YA04"/>
<dbReference type="InterPro" id="IPR010982">
    <property type="entry name" value="Lambda_DNA-bd_dom_sf"/>
</dbReference>
<dbReference type="PROSITE" id="PS50943">
    <property type="entry name" value="HTH_CROC1"/>
    <property type="match status" value="1"/>
</dbReference>
<protein>
    <recommendedName>
        <fullName evidence="1">HTH cro/C1-type domain-containing protein</fullName>
    </recommendedName>
</protein>
<dbReference type="EMBL" id="VSSQ01004334">
    <property type="protein sequence ID" value="MPM24748.1"/>
    <property type="molecule type" value="Genomic_DNA"/>
</dbReference>
<dbReference type="InterPro" id="IPR001387">
    <property type="entry name" value="Cro/C1-type_HTH"/>
</dbReference>
<dbReference type="CDD" id="cd00093">
    <property type="entry name" value="HTH_XRE"/>
    <property type="match status" value="1"/>
</dbReference>
<proteinExistence type="predicted"/>
<accession>A0A644YA04</accession>
<reference evidence="2" key="1">
    <citation type="submission" date="2019-08" db="EMBL/GenBank/DDBJ databases">
        <authorList>
            <person name="Kucharzyk K."/>
            <person name="Murdoch R.W."/>
            <person name="Higgins S."/>
            <person name="Loffler F."/>
        </authorList>
    </citation>
    <scope>NUCLEOTIDE SEQUENCE</scope>
</reference>
<name>A0A644YA04_9ZZZZ</name>
<evidence type="ECO:0000259" key="1">
    <source>
        <dbReference type="PROSITE" id="PS50943"/>
    </source>
</evidence>
<dbReference type="GO" id="GO:0003677">
    <property type="term" value="F:DNA binding"/>
    <property type="evidence" value="ECO:0007669"/>
    <property type="project" value="InterPro"/>
</dbReference>
<comment type="caution">
    <text evidence="2">The sequence shown here is derived from an EMBL/GenBank/DDBJ whole genome shotgun (WGS) entry which is preliminary data.</text>
</comment>
<evidence type="ECO:0000313" key="2">
    <source>
        <dbReference type="EMBL" id="MPM24748.1"/>
    </source>
</evidence>
<dbReference type="Gene3D" id="1.10.260.40">
    <property type="entry name" value="lambda repressor-like DNA-binding domains"/>
    <property type="match status" value="1"/>
</dbReference>
<gene>
    <name evidence="2" type="ORF">SDC9_71233</name>
</gene>